<dbReference type="AlphaFoldDB" id="A0A151U8I7"/>
<reference evidence="2 3" key="1">
    <citation type="journal article" date="2012" name="Nat. Biotechnol.">
        <title>Draft genome sequence of pigeonpea (Cajanus cajan), an orphan legume crop of resource-poor farmers.</title>
        <authorList>
            <person name="Varshney R.K."/>
            <person name="Chen W."/>
            <person name="Li Y."/>
            <person name="Bharti A.K."/>
            <person name="Saxena R.K."/>
            <person name="Schlueter J.A."/>
            <person name="Donoghue M.T."/>
            <person name="Azam S."/>
            <person name="Fan G."/>
            <person name="Whaley A.M."/>
            <person name="Farmer A.D."/>
            <person name="Sheridan J."/>
            <person name="Iwata A."/>
            <person name="Tuteja R."/>
            <person name="Penmetsa R.V."/>
            <person name="Wu W."/>
            <person name="Upadhyaya H.D."/>
            <person name="Yang S.P."/>
            <person name="Shah T."/>
            <person name="Saxena K.B."/>
            <person name="Michael T."/>
            <person name="McCombie W.R."/>
            <person name="Yang B."/>
            <person name="Zhang G."/>
            <person name="Yang H."/>
            <person name="Wang J."/>
            <person name="Spillane C."/>
            <person name="Cook D.R."/>
            <person name="May G.D."/>
            <person name="Xu X."/>
            <person name="Jackson S.A."/>
        </authorList>
    </citation>
    <scope>NUCLEOTIDE SEQUENCE [LARGE SCALE GENOMIC DNA]</scope>
    <source>
        <strain evidence="3">cv. Asha</strain>
    </source>
</reference>
<evidence type="ECO:0000313" key="3">
    <source>
        <dbReference type="Proteomes" id="UP000075243"/>
    </source>
</evidence>
<evidence type="ECO:0000313" key="2">
    <source>
        <dbReference type="EMBL" id="KYP75551.1"/>
    </source>
</evidence>
<protein>
    <recommendedName>
        <fullName evidence="1">Reverse transcriptase Ty1/copia-type domain-containing protein</fullName>
    </recommendedName>
</protein>
<dbReference type="InterPro" id="IPR013103">
    <property type="entry name" value="RVT_2"/>
</dbReference>
<dbReference type="Proteomes" id="UP000075243">
    <property type="component" value="Chromosome 1"/>
</dbReference>
<gene>
    <name evidence="2" type="ORF">KK1_019741</name>
</gene>
<feature type="domain" description="Reverse transcriptase Ty1/copia-type" evidence="1">
    <location>
        <begin position="2"/>
        <end position="60"/>
    </location>
</feature>
<dbReference type="EMBL" id="CM003603">
    <property type="protein sequence ID" value="KYP75551.1"/>
    <property type="molecule type" value="Genomic_DNA"/>
</dbReference>
<name>A0A151U8I7_CAJCA</name>
<organism evidence="2 3">
    <name type="scientific">Cajanus cajan</name>
    <name type="common">Pigeon pea</name>
    <name type="synonym">Cajanus indicus</name>
    <dbReference type="NCBI Taxonomy" id="3821"/>
    <lineage>
        <taxon>Eukaryota</taxon>
        <taxon>Viridiplantae</taxon>
        <taxon>Streptophyta</taxon>
        <taxon>Embryophyta</taxon>
        <taxon>Tracheophyta</taxon>
        <taxon>Spermatophyta</taxon>
        <taxon>Magnoliopsida</taxon>
        <taxon>eudicotyledons</taxon>
        <taxon>Gunneridae</taxon>
        <taxon>Pentapetalae</taxon>
        <taxon>rosids</taxon>
        <taxon>fabids</taxon>
        <taxon>Fabales</taxon>
        <taxon>Fabaceae</taxon>
        <taxon>Papilionoideae</taxon>
        <taxon>50 kb inversion clade</taxon>
        <taxon>NPAAA clade</taxon>
        <taxon>indigoferoid/millettioid clade</taxon>
        <taxon>Phaseoleae</taxon>
        <taxon>Cajanus</taxon>
    </lineage>
</organism>
<evidence type="ECO:0000259" key="1">
    <source>
        <dbReference type="Pfam" id="PF07727"/>
    </source>
</evidence>
<accession>A0A151U8I7</accession>
<proteinExistence type="predicted"/>
<keyword evidence="3" id="KW-1185">Reference proteome</keyword>
<dbReference type="Pfam" id="PF07727">
    <property type="entry name" value="RVT_2"/>
    <property type="match status" value="1"/>
</dbReference>
<sequence>MKGLLAKEFEVKDLGQLKYFLGMEVAQTKNGIYMSQRKYTLNLLQETNMFGCKATNTPIELEKRKEESLPIYKDRYQSLVKMMLIYVTH</sequence>
<dbReference type="Gramene" id="C.cajan_19185.t">
    <property type="protein sequence ID" value="C.cajan_19185.t.cds1"/>
    <property type="gene ID" value="C.cajan_19185"/>
</dbReference>